<organism evidence="8 9">
    <name type="scientific">Candidatus Terasakiella magnetica</name>
    <dbReference type="NCBI Taxonomy" id="1867952"/>
    <lineage>
        <taxon>Bacteria</taxon>
        <taxon>Pseudomonadati</taxon>
        <taxon>Pseudomonadota</taxon>
        <taxon>Alphaproteobacteria</taxon>
        <taxon>Rhodospirillales</taxon>
        <taxon>Terasakiellaceae</taxon>
        <taxon>Terasakiella</taxon>
    </lineage>
</organism>
<dbReference type="Proteomes" id="UP000231658">
    <property type="component" value="Unassembled WGS sequence"/>
</dbReference>
<protein>
    <submittedName>
        <fullName evidence="8">Uncharacterized protein</fullName>
    </submittedName>
</protein>
<keyword evidence="4" id="KW-0233">DNA recombination</keyword>
<evidence type="ECO:0000256" key="2">
    <source>
        <dbReference type="ARBA" id="ARBA00022908"/>
    </source>
</evidence>
<accession>A0A1C3RHH4</accession>
<dbReference type="SUPFAM" id="SSF56349">
    <property type="entry name" value="DNA breaking-rejoining enzymes"/>
    <property type="match status" value="1"/>
</dbReference>
<evidence type="ECO:0000256" key="5">
    <source>
        <dbReference type="PROSITE-ProRule" id="PRU01248"/>
    </source>
</evidence>
<dbReference type="GO" id="GO:0003677">
    <property type="term" value="F:DNA binding"/>
    <property type="evidence" value="ECO:0007669"/>
    <property type="project" value="UniProtKB-UniRule"/>
</dbReference>
<reference evidence="8 9" key="1">
    <citation type="submission" date="2016-07" db="EMBL/GenBank/DDBJ databases">
        <authorList>
            <person name="Lefevre C.T."/>
        </authorList>
    </citation>
    <scope>NUCLEOTIDE SEQUENCE [LARGE SCALE GENOMIC DNA]</scope>
    <source>
        <strain evidence="8">PR1</strain>
    </source>
</reference>
<dbReference type="PANTHER" id="PTHR30349">
    <property type="entry name" value="PHAGE INTEGRASE-RELATED"/>
    <property type="match status" value="1"/>
</dbReference>
<dbReference type="GO" id="GO:0006310">
    <property type="term" value="P:DNA recombination"/>
    <property type="evidence" value="ECO:0007669"/>
    <property type="project" value="UniProtKB-KW"/>
</dbReference>
<dbReference type="Gene3D" id="1.10.150.130">
    <property type="match status" value="1"/>
</dbReference>
<keyword evidence="3 5" id="KW-0238">DNA-binding</keyword>
<keyword evidence="2" id="KW-0229">DNA integration</keyword>
<dbReference type="EMBL" id="FLYE01000023">
    <property type="protein sequence ID" value="SCA56730.1"/>
    <property type="molecule type" value="Genomic_DNA"/>
</dbReference>
<feature type="domain" description="Core-binding (CB)" evidence="7">
    <location>
        <begin position="1"/>
        <end position="85"/>
    </location>
</feature>
<comment type="similarity">
    <text evidence="1">Belongs to the 'phage' integrase family.</text>
</comment>
<dbReference type="CDD" id="cd00397">
    <property type="entry name" value="DNA_BRE_C"/>
    <property type="match status" value="1"/>
</dbReference>
<dbReference type="Gene3D" id="1.10.443.10">
    <property type="entry name" value="Intergrase catalytic core"/>
    <property type="match status" value="1"/>
</dbReference>
<feature type="domain" description="Tyr recombinase" evidence="6">
    <location>
        <begin position="106"/>
        <end position="295"/>
    </location>
</feature>
<evidence type="ECO:0000256" key="4">
    <source>
        <dbReference type="ARBA" id="ARBA00023172"/>
    </source>
</evidence>
<evidence type="ECO:0000256" key="3">
    <source>
        <dbReference type="ARBA" id="ARBA00023125"/>
    </source>
</evidence>
<dbReference type="STRING" id="1867952.MTBPR1_30100"/>
<sequence>MTLNELHDRFCSEAAHINNLTKDTVRWYRDGFSILQTFKPLRHLHEIDELILTDFLLWGREHRNWKPKTMLDYYGSLSSFFNWCENKRLIPKNPLKHIPRPKIPRTIPKALSETEARQVLESVQYLPVPKTYRHPTFHKKRDIAIFATFLFTGLRRQELLNLKLHDVNFEEAIVVVRSGKGQKDRIIPLSFELKRLLQAYLEERSKLGIDTEYIFTSLQKQKKLGVRTLTRMFQRVKEASRVNFTTHQLRHTFATLMAESQCDAFALCDMMGHSDIKTTMVYVKTRSEHKRKQINNHPLNYL</sequence>
<dbReference type="InterPro" id="IPR050090">
    <property type="entry name" value="Tyrosine_recombinase_XerCD"/>
</dbReference>
<dbReference type="Pfam" id="PF00589">
    <property type="entry name" value="Phage_integrase"/>
    <property type="match status" value="1"/>
</dbReference>
<evidence type="ECO:0000259" key="6">
    <source>
        <dbReference type="PROSITE" id="PS51898"/>
    </source>
</evidence>
<evidence type="ECO:0000256" key="1">
    <source>
        <dbReference type="ARBA" id="ARBA00008857"/>
    </source>
</evidence>
<dbReference type="InterPro" id="IPR013762">
    <property type="entry name" value="Integrase-like_cat_sf"/>
</dbReference>
<gene>
    <name evidence="8" type="ORF">MTBPR1_30100</name>
</gene>
<evidence type="ECO:0000313" key="8">
    <source>
        <dbReference type="EMBL" id="SCA56730.1"/>
    </source>
</evidence>
<evidence type="ECO:0000313" key="9">
    <source>
        <dbReference type="Proteomes" id="UP000231658"/>
    </source>
</evidence>
<dbReference type="InterPro" id="IPR011010">
    <property type="entry name" value="DNA_brk_join_enz"/>
</dbReference>
<dbReference type="AlphaFoldDB" id="A0A1C3RHH4"/>
<keyword evidence="9" id="KW-1185">Reference proteome</keyword>
<dbReference type="PROSITE" id="PS51900">
    <property type="entry name" value="CB"/>
    <property type="match status" value="1"/>
</dbReference>
<dbReference type="GO" id="GO:0015074">
    <property type="term" value="P:DNA integration"/>
    <property type="evidence" value="ECO:0007669"/>
    <property type="project" value="UniProtKB-KW"/>
</dbReference>
<dbReference type="InterPro" id="IPR010998">
    <property type="entry name" value="Integrase_recombinase_N"/>
</dbReference>
<proteinExistence type="inferred from homology"/>
<dbReference type="PROSITE" id="PS51898">
    <property type="entry name" value="TYR_RECOMBINASE"/>
    <property type="match status" value="1"/>
</dbReference>
<evidence type="ECO:0000259" key="7">
    <source>
        <dbReference type="PROSITE" id="PS51900"/>
    </source>
</evidence>
<name>A0A1C3RHH4_9PROT</name>
<dbReference type="PANTHER" id="PTHR30349:SF64">
    <property type="entry name" value="PROPHAGE INTEGRASE INTD-RELATED"/>
    <property type="match status" value="1"/>
</dbReference>
<dbReference type="InterPro" id="IPR044068">
    <property type="entry name" value="CB"/>
</dbReference>
<dbReference type="InterPro" id="IPR002104">
    <property type="entry name" value="Integrase_catalytic"/>
</dbReference>